<protein>
    <submittedName>
        <fullName evidence="1">Uncharacterized protein</fullName>
    </submittedName>
</protein>
<evidence type="ECO:0000313" key="1">
    <source>
        <dbReference type="EMBL" id="QHT26796.1"/>
    </source>
</evidence>
<accession>A0A6C0ECA2</accession>
<organism evidence="1">
    <name type="scientific">viral metagenome</name>
    <dbReference type="NCBI Taxonomy" id="1070528"/>
    <lineage>
        <taxon>unclassified sequences</taxon>
        <taxon>metagenomes</taxon>
        <taxon>organismal metagenomes</taxon>
    </lineage>
</organism>
<proteinExistence type="predicted"/>
<sequence>MSICCPCCKNRVGTKGKTLFIENDYFVDINGKKICLFENDHLCCICLTNDKNAWIKMDGCTCVNSPGHKECMSTYFYIVLGIKNMINDINHELTIDQLLELFHSQTRNRSIEFKRRSIIEVSNLDEFDNAIYTEFIINKMRACYKLLDFKNLKTGHNKMCLYCNTLAEQEAFIIDEVINGYMVKPHKAFLCKKFCCRWLHILNFPKFEYLKKAYPSYLNHHFDPCKRYISRTYELDECKIQINKILNEYNQTNNLRHLIILRELIKKTEKLIKIRKEEYDEDFAIYEDEYYG</sequence>
<dbReference type="EMBL" id="MN739802">
    <property type="protein sequence ID" value="QHT26796.1"/>
    <property type="molecule type" value="Genomic_DNA"/>
</dbReference>
<name>A0A6C0ECA2_9ZZZZ</name>
<dbReference type="AlphaFoldDB" id="A0A6C0ECA2"/>
<reference evidence="1" key="1">
    <citation type="journal article" date="2020" name="Nature">
        <title>Giant virus diversity and host interactions through global metagenomics.</title>
        <authorList>
            <person name="Schulz F."/>
            <person name="Roux S."/>
            <person name="Paez-Espino D."/>
            <person name="Jungbluth S."/>
            <person name="Walsh D.A."/>
            <person name="Denef V.J."/>
            <person name="McMahon K.D."/>
            <person name="Konstantinidis K.T."/>
            <person name="Eloe-Fadrosh E.A."/>
            <person name="Kyrpides N.C."/>
            <person name="Woyke T."/>
        </authorList>
    </citation>
    <scope>NUCLEOTIDE SEQUENCE</scope>
    <source>
        <strain evidence="1">GVMAG-M-3300023179-2</strain>
    </source>
</reference>